<accession>A0ABR3MGG2</accession>
<feature type="compositionally biased region" description="Polar residues" evidence="1">
    <location>
        <begin position="220"/>
        <end position="231"/>
    </location>
</feature>
<dbReference type="SUPFAM" id="SSF57997">
    <property type="entry name" value="Tropomyosin"/>
    <property type="match status" value="1"/>
</dbReference>
<feature type="region of interest" description="Disordered" evidence="1">
    <location>
        <begin position="186"/>
        <end position="248"/>
    </location>
</feature>
<reference evidence="2 3" key="1">
    <citation type="submission" date="2023-09" db="EMBL/GenBank/DDBJ databases">
        <authorList>
            <person name="Wang M."/>
        </authorList>
    </citation>
    <scope>NUCLEOTIDE SEQUENCE [LARGE SCALE GENOMIC DNA]</scope>
    <source>
        <strain evidence="2">GT-2023</strain>
        <tissue evidence="2">Liver</tissue>
    </source>
</reference>
<feature type="compositionally biased region" description="Polar residues" evidence="1">
    <location>
        <begin position="238"/>
        <end position="248"/>
    </location>
</feature>
<keyword evidence="3" id="KW-1185">Reference proteome</keyword>
<feature type="compositionally biased region" description="Basic and acidic residues" evidence="1">
    <location>
        <begin position="1"/>
        <end position="16"/>
    </location>
</feature>
<feature type="region of interest" description="Disordered" evidence="1">
    <location>
        <begin position="305"/>
        <end position="339"/>
    </location>
</feature>
<name>A0ABR3MGG2_9TELE</name>
<feature type="compositionally biased region" description="Polar residues" evidence="1">
    <location>
        <begin position="52"/>
        <end position="66"/>
    </location>
</feature>
<dbReference type="EMBL" id="JAYMGO010000012">
    <property type="protein sequence ID" value="KAL1264158.1"/>
    <property type="molecule type" value="Genomic_DNA"/>
</dbReference>
<feature type="compositionally biased region" description="Basic and acidic residues" evidence="1">
    <location>
        <begin position="67"/>
        <end position="79"/>
    </location>
</feature>
<feature type="compositionally biased region" description="Basic and acidic residues" evidence="1">
    <location>
        <begin position="305"/>
        <end position="328"/>
    </location>
</feature>
<proteinExistence type="predicted"/>
<gene>
    <name evidence="2" type="ORF">QQF64_004513</name>
</gene>
<protein>
    <submittedName>
        <fullName evidence="2">Uncharacterized protein</fullName>
    </submittedName>
</protein>
<feature type="region of interest" description="Disordered" evidence="1">
    <location>
        <begin position="1"/>
        <end position="90"/>
    </location>
</feature>
<evidence type="ECO:0000313" key="3">
    <source>
        <dbReference type="Proteomes" id="UP001558613"/>
    </source>
</evidence>
<feature type="region of interest" description="Disordered" evidence="1">
    <location>
        <begin position="411"/>
        <end position="437"/>
    </location>
</feature>
<evidence type="ECO:0000313" key="2">
    <source>
        <dbReference type="EMBL" id="KAL1264158.1"/>
    </source>
</evidence>
<evidence type="ECO:0000256" key="1">
    <source>
        <dbReference type="SAM" id="MobiDB-lite"/>
    </source>
</evidence>
<organism evidence="2 3">
    <name type="scientific">Cirrhinus molitorella</name>
    <name type="common">mud carp</name>
    <dbReference type="NCBI Taxonomy" id="172907"/>
    <lineage>
        <taxon>Eukaryota</taxon>
        <taxon>Metazoa</taxon>
        <taxon>Chordata</taxon>
        <taxon>Craniata</taxon>
        <taxon>Vertebrata</taxon>
        <taxon>Euteleostomi</taxon>
        <taxon>Actinopterygii</taxon>
        <taxon>Neopterygii</taxon>
        <taxon>Teleostei</taxon>
        <taxon>Ostariophysi</taxon>
        <taxon>Cypriniformes</taxon>
        <taxon>Cyprinidae</taxon>
        <taxon>Labeoninae</taxon>
        <taxon>Labeonini</taxon>
        <taxon>Cirrhinus</taxon>
    </lineage>
</organism>
<dbReference type="Proteomes" id="UP001558613">
    <property type="component" value="Unassembled WGS sequence"/>
</dbReference>
<comment type="caution">
    <text evidence="2">The sequence shown here is derived from an EMBL/GenBank/DDBJ whole genome shotgun (WGS) entry which is preliminary data.</text>
</comment>
<sequence length="459" mass="52023">MSHTTDPADHWEDLEYHGTGPIPELQSQGTSKDPQVLKPYPHRHIQAERKSQFQLQQELTGAQQRTKQLELEAQDRQEGSDQADSNAKEEITRLQETLATTSQEREQAQSAYAELTSKLQYAEQLLEKAKTNFGDKNGRIKALETHLSEARTETDYLTQQLDHIKEESDSVKDELKLAYELRPRTAKVRRAPASPLPSRAGSPVPGMPCEKRGKGATEKASPTPSEETYLTTKLKDVPQSSQRPSQSMDLKDLDKLAKNISKFNPGMPGCQDVQAYLKDIDFHLEMRDNVTDKDKIYLLRMTSSPKHEDIRPPPKEWRPSYYNKERDSQAGTRPKQRGNLNLQAYSHTGLQMKHVAPIHLTVGPMDLVHPIYISPLKTYPLLIGKDLLNCFEPLIDTSQCRVKIKSESTFNIKQQRPGPPSLLTASDRLGPLSNHDGYRDPKKPVYLVQCYLCGRRTPP</sequence>